<name>A0A5D0MB88_9BACT</name>
<dbReference type="PANTHER" id="PTHR37299:SF1">
    <property type="entry name" value="STAGE 0 SPORULATION PROTEIN A HOMOLOG"/>
    <property type="match status" value="1"/>
</dbReference>
<dbReference type="AlphaFoldDB" id="A0A5D0MB88"/>
<evidence type="ECO:0000313" key="3">
    <source>
        <dbReference type="Proteomes" id="UP000324143"/>
    </source>
</evidence>
<dbReference type="Gene3D" id="2.40.50.1020">
    <property type="entry name" value="LytTr DNA-binding domain"/>
    <property type="match status" value="1"/>
</dbReference>
<proteinExistence type="predicted"/>
<dbReference type="Pfam" id="PF04397">
    <property type="entry name" value="LytTR"/>
    <property type="match status" value="1"/>
</dbReference>
<organism evidence="2 3">
    <name type="scientific">Candidatus Mcinerneyibacterium aminivorans</name>
    <dbReference type="NCBI Taxonomy" id="2703815"/>
    <lineage>
        <taxon>Bacteria</taxon>
        <taxon>Candidatus Macinerneyibacteriota</taxon>
        <taxon>Candidatus Mcinerneyibacteria</taxon>
        <taxon>Candidatus Mcinerneyibacteriales</taxon>
        <taxon>Candidatus Mcinerneyibacteriaceae</taxon>
        <taxon>Candidatus Mcinerneyibacterium</taxon>
    </lineage>
</organism>
<protein>
    <submittedName>
        <fullName evidence="2">LytTR family transcriptional regulator</fullName>
    </submittedName>
</protein>
<dbReference type="GO" id="GO:0000156">
    <property type="term" value="F:phosphorelay response regulator activity"/>
    <property type="evidence" value="ECO:0007669"/>
    <property type="project" value="InterPro"/>
</dbReference>
<evidence type="ECO:0000259" key="1">
    <source>
        <dbReference type="PROSITE" id="PS50930"/>
    </source>
</evidence>
<keyword evidence="3" id="KW-1185">Reference proteome</keyword>
<dbReference type="InterPro" id="IPR007492">
    <property type="entry name" value="LytTR_DNA-bd_dom"/>
</dbReference>
<dbReference type="GO" id="GO:0003677">
    <property type="term" value="F:DNA binding"/>
    <property type="evidence" value="ECO:0007669"/>
    <property type="project" value="InterPro"/>
</dbReference>
<dbReference type="InterPro" id="IPR046947">
    <property type="entry name" value="LytR-like"/>
</dbReference>
<dbReference type="PROSITE" id="PS50930">
    <property type="entry name" value="HTH_LYTTR"/>
    <property type="match status" value="1"/>
</dbReference>
<accession>A0A5D0MB88</accession>
<sequence length="149" mass="17948">LAKEAVDFNCIDYIVKPISEKKIKNSLNKIEKNKDFIINTFSFNKKIRIKCCNKIMFFNPDDIIYITKDGRYSIIKTKEKDYLCSKPLKYFDKELEKYSIIRVRRNYLVNMKFVKKIQKKDSRKYVIILNNRKQEIKVGIRYINEIVNS</sequence>
<dbReference type="SMART" id="SM00850">
    <property type="entry name" value="LytTR"/>
    <property type="match status" value="1"/>
</dbReference>
<dbReference type="Proteomes" id="UP000324143">
    <property type="component" value="Unassembled WGS sequence"/>
</dbReference>
<dbReference type="PANTHER" id="PTHR37299">
    <property type="entry name" value="TRANSCRIPTIONAL REGULATOR-RELATED"/>
    <property type="match status" value="1"/>
</dbReference>
<gene>
    <name evidence="2" type="ORF">FXF47_10030</name>
</gene>
<feature type="non-terminal residue" evidence="2">
    <location>
        <position position="1"/>
    </location>
</feature>
<dbReference type="EMBL" id="VSIX01000156">
    <property type="protein sequence ID" value="TYB30276.1"/>
    <property type="molecule type" value="Genomic_DNA"/>
</dbReference>
<comment type="caution">
    <text evidence="2">The sequence shown here is derived from an EMBL/GenBank/DDBJ whole genome shotgun (WGS) entry which is preliminary data.</text>
</comment>
<feature type="domain" description="HTH LytTR-type" evidence="1">
    <location>
        <begin position="47"/>
        <end position="149"/>
    </location>
</feature>
<evidence type="ECO:0000313" key="2">
    <source>
        <dbReference type="EMBL" id="TYB30276.1"/>
    </source>
</evidence>
<reference evidence="2" key="1">
    <citation type="submission" date="2019-08" db="EMBL/GenBank/DDBJ databases">
        <title>Genomic characterization of a novel candidate phylum (ARYD3) from a high temperature, high salinity tertiary oil reservoir in north central Oklahoma, USA.</title>
        <authorList>
            <person name="Youssef N.H."/>
            <person name="Yadav A."/>
            <person name="Elshahed M.S."/>
        </authorList>
    </citation>
    <scope>NUCLEOTIDE SEQUENCE [LARGE SCALE GENOMIC DNA]</scope>
    <source>
        <strain evidence="2">ARYD3</strain>
    </source>
</reference>